<dbReference type="Proteomes" id="UP000000486">
    <property type="component" value="Chromosome"/>
</dbReference>
<dbReference type="FunFam" id="3.30.565.10:FF:000026">
    <property type="entry name" value="Serine-protein kinase RsbW"/>
    <property type="match status" value="1"/>
</dbReference>
<sequence length="157" mass="17498">MATMHDKITLQLPAKPEYVSLGRLSLSGIASRAGFSYEAIEDLKIAVSEAITNSVKHAFKGEDDGEITVEYLIYEDKLEVRVSDNGTSFDLETRKQEIGPYEVGEDAEMMRIGGLGLFLIETLMDDVKLYYDEGVSVVMTKYINEKQVEENAKSIST</sequence>
<dbReference type="EC" id="2.7.11.1" evidence="6"/>
<evidence type="ECO:0000259" key="7">
    <source>
        <dbReference type="Pfam" id="PF13581"/>
    </source>
</evidence>
<evidence type="ECO:0000256" key="5">
    <source>
        <dbReference type="ARBA" id="ARBA00022840"/>
    </source>
</evidence>
<dbReference type="GO" id="GO:0005524">
    <property type="term" value="F:ATP binding"/>
    <property type="evidence" value="ECO:0007669"/>
    <property type="project" value="UniProtKB-KW"/>
</dbReference>
<dbReference type="GO" id="GO:0004674">
    <property type="term" value="F:protein serine/threonine kinase activity"/>
    <property type="evidence" value="ECO:0007669"/>
    <property type="project" value="UniProtKB-KW"/>
</dbReference>
<evidence type="ECO:0000256" key="6">
    <source>
        <dbReference type="HAMAP-Rule" id="MF_00638"/>
    </source>
</evidence>
<dbReference type="Pfam" id="PF13581">
    <property type="entry name" value="HATPase_c_2"/>
    <property type="match status" value="1"/>
</dbReference>
<dbReference type="HAMAP" id="MF_00638">
    <property type="entry name" value="Anti_sigma_B"/>
    <property type="match status" value="1"/>
</dbReference>
<dbReference type="Gene3D" id="3.30.565.10">
    <property type="entry name" value="Histidine kinase-like ATPase, C-terminal domain"/>
    <property type="match status" value="1"/>
</dbReference>
<dbReference type="InterPro" id="IPR050267">
    <property type="entry name" value="Anti-sigma-factor_SerPK"/>
</dbReference>
<dbReference type="CDD" id="cd16936">
    <property type="entry name" value="HATPase_RsbW-like"/>
    <property type="match status" value="1"/>
</dbReference>
<dbReference type="InterPro" id="IPR036890">
    <property type="entry name" value="HATPase_C_sf"/>
</dbReference>
<comment type="function">
    <text evidence="6">Negative regulator of sigma-B activity. Phosphorylates and inactivates its specific antagonist protein, RsbV. Upon phosphorylation of RsbV, RsbW is released and binds to sigma-B, thereby blocking its ability to form an RNA polymerase holoenzyme (E-sigma-B).</text>
</comment>
<keyword evidence="4 6" id="KW-0418">Kinase</keyword>
<feature type="domain" description="Histidine kinase/HSP90-like ATPase" evidence="7">
    <location>
        <begin position="12"/>
        <end position="141"/>
    </location>
</feature>
<keyword evidence="3 6" id="KW-0547">Nucleotide-binding</keyword>
<evidence type="ECO:0000256" key="3">
    <source>
        <dbReference type="ARBA" id="ARBA00022741"/>
    </source>
</evidence>
<dbReference type="RefSeq" id="WP_003724820.1">
    <property type="nucleotide sequence ID" value="NC_017537.1"/>
</dbReference>
<dbReference type="PANTHER" id="PTHR35526">
    <property type="entry name" value="ANTI-SIGMA-F FACTOR RSBW-RELATED"/>
    <property type="match status" value="1"/>
</dbReference>
<dbReference type="InterPro" id="IPR003594">
    <property type="entry name" value="HATPase_dom"/>
</dbReference>
<dbReference type="GO" id="GO:0106310">
    <property type="term" value="F:protein serine kinase activity"/>
    <property type="evidence" value="ECO:0007669"/>
    <property type="project" value="RHEA"/>
</dbReference>
<dbReference type="SMR" id="A0A0E0UU09"/>
<organism evidence="8 9">
    <name type="scientific">Listeria monocytogenes serotype 4a (strain M7)</name>
    <dbReference type="NCBI Taxonomy" id="1030009"/>
    <lineage>
        <taxon>Bacteria</taxon>
        <taxon>Bacillati</taxon>
        <taxon>Bacillota</taxon>
        <taxon>Bacilli</taxon>
        <taxon>Bacillales</taxon>
        <taxon>Listeriaceae</taxon>
        <taxon>Listeria</taxon>
    </lineage>
</organism>
<dbReference type="GO" id="GO:0016989">
    <property type="term" value="F:sigma factor antagonist activity"/>
    <property type="evidence" value="ECO:0007669"/>
    <property type="project" value="InterPro"/>
</dbReference>
<accession>A0A0E0UU09</accession>
<comment type="similarity">
    <text evidence="6">Belongs to the anti-sigma-factor family.</text>
</comment>
<dbReference type="AlphaFoldDB" id="A0A0E0UU09"/>
<reference evidence="8 9" key="1">
    <citation type="journal article" date="2011" name="J. Bacteriol.">
        <title>Genome sequence of the nonpathogenic Listeria monocytogenes serovar 4a strain M7.</title>
        <authorList>
            <person name="Chen J."/>
            <person name="Xia Y."/>
            <person name="Cheng C."/>
            <person name="Fang C."/>
            <person name="Shan Y."/>
            <person name="Jin G."/>
            <person name="Fang W."/>
        </authorList>
    </citation>
    <scope>NUCLEOTIDE SEQUENCE [LARGE SCALE GENOMIC DNA]</scope>
    <source>
        <strain evidence="8 9">M7</strain>
    </source>
</reference>
<evidence type="ECO:0000256" key="1">
    <source>
        <dbReference type="ARBA" id="ARBA00022527"/>
    </source>
</evidence>
<protein>
    <recommendedName>
        <fullName evidence="6">Serine-protein kinase RsbW</fullName>
        <ecNumber evidence="6">2.7.11.1</ecNumber>
    </recommendedName>
    <alternativeName>
        <fullName evidence="6">Anti-sigma-B factor</fullName>
    </alternativeName>
    <alternativeName>
        <fullName evidence="6">Sigma-B negative effector RsbW</fullName>
    </alternativeName>
</protein>
<evidence type="ECO:0000256" key="2">
    <source>
        <dbReference type="ARBA" id="ARBA00022679"/>
    </source>
</evidence>
<keyword evidence="5 6" id="KW-0067">ATP-binding</keyword>
<keyword evidence="2 6" id="KW-0808">Transferase</keyword>
<dbReference type="SUPFAM" id="SSF55874">
    <property type="entry name" value="ATPase domain of HSP90 chaperone/DNA topoisomerase II/histidine kinase"/>
    <property type="match status" value="1"/>
</dbReference>
<evidence type="ECO:0000256" key="4">
    <source>
        <dbReference type="ARBA" id="ARBA00022777"/>
    </source>
</evidence>
<evidence type="ECO:0000313" key="8">
    <source>
        <dbReference type="EMBL" id="AEH91932.1"/>
    </source>
</evidence>
<dbReference type="KEGG" id="lmq:LMM7_0927"/>
<dbReference type="PANTHER" id="PTHR35526:SF9">
    <property type="entry name" value="SERINE-PROTEIN KINASE RSBW"/>
    <property type="match status" value="1"/>
</dbReference>
<evidence type="ECO:0000313" key="9">
    <source>
        <dbReference type="Proteomes" id="UP000000486"/>
    </source>
</evidence>
<dbReference type="EMBL" id="CP002816">
    <property type="protein sequence ID" value="AEH91932.1"/>
    <property type="molecule type" value="Genomic_DNA"/>
</dbReference>
<dbReference type="HOGENOM" id="CLU_090336_11_1_9"/>
<dbReference type="PATRIC" id="fig|1030009.3.peg.914"/>
<name>A0A0E0UU09_LISMM</name>
<dbReference type="NCBIfam" id="NF003144">
    <property type="entry name" value="PRK04069.1"/>
    <property type="match status" value="1"/>
</dbReference>
<comment type="catalytic activity">
    <reaction evidence="6">
        <text>L-seryl-[protein] + ATP = O-phospho-L-seryl-[protein] + ADP + H(+)</text>
        <dbReference type="Rhea" id="RHEA:17989"/>
        <dbReference type="Rhea" id="RHEA-COMP:9863"/>
        <dbReference type="Rhea" id="RHEA-COMP:11604"/>
        <dbReference type="ChEBI" id="CHEBI:15378"/>
        <dbReference type="ChEBI" id="CHEBI:29999"/>
        <dbReference type="ChEBI" id="CHEBI:30616"/>
        <dbReference type="ChEBI" id="CHEBI:83421"/>
        <dbReference type="ChEBI" id="CHEBI:456216"/>
        <dbReference type="EC" id="2.7.11.1"/>
    </reaction>
</comment>
<proteinExistence type="inferred from homology"/>
<comment type="catalytic activity">
    <reaction evidence="6">
        <text>L-threonyl-[protein] + ATP = O-phospho-L-threonyl-[protein] + ADP + H(+)</text>
        <dbReference type="Rhea" id="RHEA:46608"/>
        <dbReference type="Rhea" id="RHEA-COMP:11060"/>
        <dbReference type="Rhea" id="RHEA-COMP:11605"/>
        <dbReference type="ChEBI" id="CHEBI:15378"/>
        <dbReference type="ChEBI" id="CHEBI:30013"/>
        <dbReference type="ChEBI" id="CHEBI:30616"/>
        <dbReference type="ChEBI" id="CHEBI:61977"/>
        <dbReference type="ChEBI" id="CHEBI:456216"/>
        <dbReference type="EC" id="2.7.11.1"/>
    </reaction>
</comment>
<gene>
    <name evidence="6 8" type="primary">rsbW</name>
    <name evidence="8" type="ordered locus">LMM7_0927</name>
</gene>
<keyword evidence="1 6" id="KW-0723">Serine/threonine-protein kinase</keyword>
<dbReference type="InterPro" id="IPR010193">
    <property type="entry name" value="RsbW"/>
</dbReference>
<dbReference type="NCBIfam" id="TIGR01924">
    <property type="entry name" value="rsbW_low_gc"/>
    <property type="match status" value="1"/>
</dbReference>